<evidence type="ECO:0000313" key="1">
    <source>
        <dbReference type="EMBL" id="GCE21349.1"/>
    </source>
</evidence>
<protein>
    <submittedName>
        <fullName evidence="1">Uncharacterized protein</fullName>
    </submittedName>
</protein>
<dbReference type="EMBL" id="BIFS01000001">
    <property type="protein sequence ID" value="GCE21349.1"/>
    <property type="molecule type" value="Genomic_DNA"/>
</dbReference>
<dbReference type="AlphaFoldDB" id="A0A402AQL7"/>
<accession>A0A402AQL7</accession>
<name>A0A402AQL7_9CHLR</name>
<gene>
    <name evidence="1" type="ORF">KDK_51490</name>
</gene>
<organism evidence="1 2">
    <name type="scientific">Dictyobacter kobayashii</name>
    <dbReference type="NCBI Taxonomy" id="2014872"/>
    <lineage>
        <taxon>Bacteria</taxon>
        <taxon>Bacillati</taxon>
        <taxon>Chloroflexota</taxon>
        <taxon>Ktedonobacteria</taxon>
        <taxon>Ktedonobacterales</taxon>
        <taxon>Dictyobacteraceae</taxon>
        <taxon>Dictyobacter</taxon>
    </lineage>
</organism>
<dbReference type="Proteomes" id="UP000287188">
    <property type="component" value="Unassembled WGS sequence"/>
</dbReference>
<comment type="caution">
    <text evidence="1">The sequence shown here is derived from an EMBL/GenBank/DDBJ whole genome shotgun (WGS) entry which is preliminary data.</text>
</comment>
<proteinExistence type="predicted"/>
<keyword evidence="2" id="KW-1185">Reference proteome</keyword>
<evidence type="ECO:0000313" key="2">
    <source>
        <dbReference type="Proteomes" id="UP000287188"/>
    </source>
</evidence>
<reference evidence="2" key="1">
    <citation type="submission" date="2018-12" db="EMBL/GenBank/DDBJ databases">
        <title>Tengunoibacter tsumagoiensis gen. nov., sp. nov., Dictyobacter kobayashii sp. nov., D. alpinus sp. nov., and D. joshuensis sp. nov. and description of Dictyobacteraceae fam. nov. within the order Ktedonobacterales isolated from Tengu-no-mugimeshi.</title>
        <authorList>
            <person name="Wang C.M."/>
            <person name="Zheng Y."/>
            <person name="Sakai Y."/>
            <person name="Toyoda A."/>
            <person name="Minakuchi Y."/>
            <person name="Abe K."/>
            <person name="Yokota A."/>
            <person name="Yabe S."/>
        </authorList>
    </citation>
    <scope>NUCLEOTIDE SEQUENCE [LARGE SCALE GENOMIC DNA]</scope>
    <source>
        <strain evidence="2">Uno11</strain>
    </source>
</reference>
<sequence>MSAAMEARAIIYQGFQHHEQPPPQAKAAKNTKTVGANTDGRAYGFRVFFII</sequence>